<dbReference type="RefSeq" id="WP_198092647.1">
    <property type="nucleotide sequence ID" value="NZ_JAEDAQ010000006.1"/>
</dbReference>
<keyword evidence="1" id="KW-0812">Transmembrane</keyword>
<feature type="transmembrane region" description="Helical" evidence="1">
    <location>
        <begin position="6"/>
        <end position="24"/>
    </location>
</feature>
<feature type="transmembrane region" description="Helical" evidence="1">
    <location>
        <begin position="58"/>
        <end position="77"/>
    </location>
</feature>
<comment type="caution">
    <text evidence="2">The sequence shown here is derived from an EMBL/GenBank/DDBJ whole genome shotgun (WGS) entry which is preliminary data.</text>
</comment>
<dbReference type="EMBL" id="JAEDAQ010000006">
    <property type="protein sequence ID" value="MBH9580745.1"/>
    <property type="molecule type" value="Genomic_DNA"/>
</dbReference>
<protein>
    <submittedName>
        <fullName evidence="2">Uncharacterized protein</fullName>
    </submittedName>
</protein>
<accession>A0ABS0QPR6</accession>
<name>A0ABS0QPR6_9STAP</name>
<feature type="transmembrane region" description="Helical" evidence="1">
    <location>
        <begin position="31"/>
        <end position="52"/>
    </location>
</feature>
<evidence type="ECO:0000313" key="2">
    <source>
        <dbReference type="EMBL" id="MBH9580745.1"/>
    </source>
</evidence>
<organism evidence="2 3">
    <name type="scientific">Staphylococcus felis</name>
    <dbReference type="NCBI Taxonomy" id="46127"/>
    <lineage>
        <taxon>Bacteria</taxon>
        <taxon>Bacillati</taxon>
        <taxon>Bacillota</taxon>
        <taxon>Bacilli</taxon>
        <taxon>Bacillales</taxon>
        <taxon>Staphylococcaceae</taxon>
        <taxon>Staphylococcus</taxon>
    </lineage>
</organism>
<proteinExistence type="predicted"/>
<gene>
    <name evidence="2" type="ORF">I9026_05100</name>
</gene>
<keyword evidence="1" id="KW-0472">Membrane</keyword>
<evidence type="ECO:0000256" key="1">
    <source>
        <dbReference type="SAM" id="Phobius"/>
    </source>
</evidence>
<reference evidence="2 3" key="1">
    <citation type="submission" date="2020-12" db="EMBL/GenBank/DDBJ databases">
        <title>Genomic analysis of Staphylococcus felis from a cat with skin infection.</title>
        <authorList>
            <person name="Aslantas O."/>
            <person name="Keskin O."/>
            <person name="Buyukaltay K."/>
            <person name="Gullu Yucetepe A."/>
        </authorList>
    </citation>
    <scope>NUCLEOTIDE SEQUENCE [LARGE SCALE GENOMIC DNA]</scope>
    <source>
        <strain evidence="2 3">HARRANVET</strain>
    </source>
</reference>
<sequence>MKKWDYVILVLIISEYVFCFLVMGQMSIFRFMIFGQVLPAILLAILGARIASNYKFKWGIVGMMSILYAVLMYILLISAPMQMIENNTIQSGSSTFEFNREIGLKTYLGLFIQQFILTAFITVVIGVVKKIKAGEF</sequence>
<feature type="transmembrane region" description="Helical" evidence="1">
    <location>
        <begin position="107"/>
        <end position="128"/>
    </location>
</feature>
<evidence type="ECO:0000313" key="3">
    <source>
        <dbReference type="Proteomes" id="UP000597038"/>
    </source>
</evidence>
<dbReference type="Proteomes" id="UP000597038">
    <property type="component" value="Unassembled WGS sequence"/>
</dbReference>
<keyword evidence="3" id="KW-1185">Reference proteome</keyword>
<keyword evidence="1" id="KW-1133">Transmembrane helix</keyword>